<feature type="chain" id="PRO_5025553212" description="CBM1 domain-containing protein" evidence="1">
    <location>
        <begin position="23"/>
        <end position="64"/>
    </location>
</feature>
<evidence type="ECO:0000313" key="2">
    <source>
        <dbReference type="EMBL" id="KAE9402362.1"/>
    </source>
</evidence>
<keyword evidence="3" id="KW-1185">Reference proteome</keyword>
<name>A0A6A4HT55_9AGAR</name>
<dbReference type="OrthoDB" id="3089036at2759"/>
<organism evidence="2 3">
    <name type="scientific">Gymnopus androsaceus JB14</name>
    <dbReference type="NCBI Taxonomy" id="1447944"/>
    <lineage>
        <taxon>Eukaryota</taxon>
        <taxon>Fungi</taxon>
        <taxon>Dikarya</taxon>
        <taxon>Basidiomycota</taxon>
        <taxon>Agaricomycotina</taxon>
        <taxon>Agaricomycetes</taxon>
        <taxon>Agaricomycetidae</taxon>
        <taxon>Agaricales</taxon>
        <taxon>Marasmiineae</taxon>
        <taxon>Omphalotaceae</taxon>
        <taxon>Gymnopus</taxon>
    </lineage>
</organism>
<evidence type="ECO:0000256" key="1">
    <source>
        <dbReference type="SAM" id="SignalP"/>
    </source>
</evidence>
<dbReference type="Proteomes" id="UP000799118">
    <property type="component" value="Unassembled WGS sequence"/>
</dbReference>
<dbReference type="AlphaFoldDB" id="A0A6A4HT55"/>
<keyword evidence="1" id="KW-0732">Signal</keyword>
<evidence type="ECO:0000313" key="3">
    <source>
        <dbReference type="Proteomes" id="UP000799118"/>
    </source>
</evidence>
<feature type="signal peptide" evidence="1">
    <location>
        <begin position="1"/>
        <end position="22"/>
    </location>
</feature>
<accession>A0A6A4HT55</accession>
<gene>
    <name evidence="2" type="ORF">BT96DRAFT_918202</name>
</gene>
<reference evidence="2" key="1">
    <citation type="journal article" date="2019" name="Environ. Microbiol.">
        <title>Fungal ecological strategies reflected in gene transcription - a case study of two litter decomposers.</title>
        <authorList>
            <person name="Barbi F."/>
            <person name="Kohler A."/>
            <person name="Barry K."/>
            <person name="Baskaran P."/>
            <person name="Daum C."/>
            <person name="Fauchery L."/>
            <person name="Ihrmark K."/>
            <person name="Kuo A."/>
            <person name="LaButti K."/>
            <person name="Lipzen A."/>
            <person name="Morin E."/>
            <person name="Grigoriev I.V."/>
            <person name="Henrissat B."/>
            <person name="Lindahl B."/>
            <person name="Martin F."/>
        </authorList>
    </citation>
    <scope>NUCLEOTIDE SEQUENCE</scope>
    <source>
        <strain evidence="2">JB14</strain>
    </source>
</reference>
<protein>
    <recommendedName>
        <fullName evidence="4">CBM1 domain-containing protein</fullName>
    </recommendedName>
</protein>
<sequence>MLFKFALPAVVVALMTFTGVAAVPQGPAIILCGGAEDFTTCGSGNLCCINTGEWVCQNGQLECS</sequence>
<proteinExistence type="predicted"/>
<dbReference type="EMBL" id="ML769435">
    <property type="protein sequence ID" value="KAE9402362.1"/>
    <property type="molecule type" value="Genomic_DNA"/>
</dbReference>
<evidence type="ECO:0008006" key="4">
    <source>
        <dbReference type="Google" id="ProtNLM"/>
    </source>
</evidence>
<feature type="non-terminal residue" evidence="2">
    <location>
        <position position="64"/>
    </location>
</feature>